<evidence type="ECO:0000313" key="4">
    <source>
        <dbReference type="Proteomes" id="UP000198951"/>
    </source>
</evidence>
<gene>
    <name evidence="3" type="ORF">SAMN05443667_101335</name>
</gene>
<feature type="chain" id="PRO_5011433580" evidence="1">
    <location>
        <begin position="22"/>
        <end position="360"/>
    </location>
</feature>
<feature type="signal peptide" evidence="1">
    <location>
        <begin position="1"/>
        <end position="21"/>
    </location>
</feature>
<dbReference type="Gene3D" id="3.40.720.10">
    <property type="entry name" value="Alkaline Phosphatase, subunit A"/>
    <property type="match status" value="1"/>
</dbReference>
<dbReference type="AlphaFoldDB" id="A0A1H3X1H4"/>
<protein>
    <submittedName>
        <fullName evidence="3">Metalloenzyme superfamily protein</fullName>
    </submittedName>
</protein>
<dbReference type="InterPro" id="IPR006124">
    <property type="entry name" value="Metalloenzyme"/>
</dbReference>
<keyword evidence="1" id="KW-0732">Signal</keyword>
<dbReference type="OrthoDB" id="9791578at2"/>
<dbReference type="InterPro" id="IPR017850">
    <property type="entry name" value="Alkaline_phosphatase_core_sf"/>
</dbReference>
<dbReference type="RefSeq" id="WP_091083792.1">
    <property type="nucleotide sequence ID" value="NZ_FNRD01000001.1"/>
</dbReference>
<organism evidence="3 4">
    <name type="scientific">Flavobacterium gillisiae</name>
    <dbReference type="NCBI Taxonomy" id="150146"/>
    <lineage>
        <taxon>Bacteria</taxon>
        <taxon>Pseudomonadati</taxon>
        <taxon>Bacteroidota</taxon>
        <taxon>Flavobacteriia</taxon>
        <taxon>Flavobacteriales</taxon>
        <taxon>Flavobacteriaceae</taxon>
        <taxon>Flavobacterium</taxon>
    </lineage>
</organism>
<dbReference type="STRING" id="150146.SAMN05443667_101335"/>
<feature type="domain" description="Metalloenzyme" evidence="2">
    <location>
        <begin position="217"/>
        <end position="299"/>
    </location>
</feature>
<name>A0A1H3X1H4_9FLAO</name>
<dbReference type="GO" id="GO:0003824">
    <property type="term" value="F:catalytic activity"/>
    <property type="evidence" value="ECO:0007669"/>
    <property type="project" value="InterPro"/>
</dbReference>
<evidence type="ECO:0000256" key="1">
    <source>
        <dbReference type="SAM" id="SignalP"/>
    </source>
</evidence>
<evidence type="ECO:0000313" key="3">
    <source>
        <dbReference type="EMBL" id="SDZ93100.1"/>
    </source>
</evidence>
<dbReference type="SUPFAM" id="SSF53649">
    <property type="entry name" value="Alkaline phosphatase-like"/>
    <property type="match status" value="1"/>
</dbReference>
<accession>A0A1H3X1H4</accession>
<sequence>MKKIFLILILFSAIVTKAQQAENIIIITTDGFRWQEAFKGMDETLARDKKFNQNDSSYIYKKYWAENINERREKLMPFMWSVLAKKGQIYGNRTLGNKVNNANPYWFSYPGYNEIMTGYADTLINSNHYPANPNVTILEYLNKQPKIKGRVAAFGAWDAFDNILNEKRAGFPVISAFNKVGGKNPTEKQKLINAMLADSFKPFHEEECLDVFTHYGALEELKTNKPRVLYISYGETDEWAHAGFYRSYLDAAHQVDAWIREIWNFVQNDPQYKDKTALVFTTDHGRGDKVKAEWTSHGNKFEGSSEIWFAAMGPKIEAKGEIKTESQLYQNQFAQTIAKILGHTFEAEHPIAKEIIGVVQ</sequence>
<keyword evidence="4" id="KW-1185">Reference proteome</keyword>
<evidence type="ECO:0000259" key="2">
    <source>
        <dbReference type="Pfam" id="PF01676"/>
    </source>
</evidence>
<dbReference type="EMBL" id="FNRD01000001">
    <property type="protein sequence ID" value="SDZ93100.1"/>
    <property type="molecule type" value="Genomic_DNA"/>
</dbReference>
<dbReference type="Pfam" id="PF01676">
    <property type="entry name" value="Metalloenzyme"/>
    <property type="match status" value="1"/>
</dbReference>
<dbReference type="Proteomes" id="UP000198951">
    <property type="component" value="Unassembled WGS sequence"/>
</dbReference>
<dbReference type="GO" id="GO:0046872">
    <property type="term" value="F:metal ion binding"/>
    <property type="evidence" value="ECO:0007669"/>
    <property type="project" value="InterPro"/>
</dbReference>
<reference evidence="4" key="1">
    <citation type="submission" date="2016-10" db="EMBL/GenBank/DDBJ databases">
        <authorList>
            <person name="Varghese N."/>
            <person name="Submissions S."/>
        </authorList>
    </citation>
    <scope>NUCLEOTIDE SEQUENCE [LARGE SCALE GENOMIC DNA]</scope>
    <source>
        <strain evidence="4">DSM 22376</strain>
    </source>
</reference>
<proteinExistence type="predicted"/>